<reference evidence="2" key="2">
    <citation type="submission" date="2025-09" db="UniProtKB">
        <authorList>
            <consortium name="Ensembl"/>
        </authorList>
    </citation>
    <scope>IDENTIFICATION</scope>
</reference>
<feature type="signal peptide" evidence="1">
    <location>
        <begin position="1"/>
        <end position="26"/>
    </location>
</feature>
<evidence type="ECO:0008006" key="4">
    <source>
        <dbReference type="Google" id="ProtNLM"/>
    </source>
</evidence>
<keyword evidence="1" id="KW-0732">Signal</keyword>
<protein>
    <recommendedName>
        <fullName evidence="4">Receptor ligand binding region domain-containing protein</fullName>
    </recommendedName>
</protein>
<evidence type="ECO:0000313" key="3">
    <source>
        <dbReference type="Proteomes" id="UP000261520"/>
    </source>
</evidence>
<evidence type="ECO:0000256" key="1">
    <source>
        <dbReference type="SAM" id="SignalP"/>
    </source>
</evidence>
<dbReference type="Gene3D" id="3.40.50.2300">
    <property type="match status" value="1"/>
</dbReference>
<reference evidence="2" key="1">
    <citation type="submission" date="2025-08" db="UniProtKB">
        <authorList>
            <consortium name="Ensembl"/>
        </authorList>
    </citation>
    <scope>IDENTIFICATION</scope>
</reference>
<dbReference type="Proteomes" id="UP000261520">
    <property type="component" value="Unplaced"/>
</dbReference>
<accession>A0A3B3ZLT3</accession>
<sequence length="198" mass="21740">MLYPQYSDWWRHVPLLFLSPFWLIEASSTHVPLSPSLSLSSSFFYPPSLSVTSLFPLYSPLPPVSFRLCFVNVAVVFSGSSYQGEVKGRLSAENFADLPVAVAPVTVLVNDTNPRDLLTRLCGTMATERLHGVVFEDDVVAEVAQILDFLSTQTSLPIVGISGGSAVVIPYKVLPRIYHLSMCTCLCAPVYLTCVYQS</sequence>
<organism evidence="2 3">
    <name type="scientific">Periophthalmus magnuspinnatus</name>
    <dbReference type="NCBI Taxonomy" id="409849"/>
    <lineage>
        <taxon>Eukaryota</taxon>
        <taxon>Metazoa</taxon>
        <taxon>Chordata</taxon>
        <taxon>Craniata</taxon>
        <taxon>Vertebrata</taxon>
        <taxon>Euteleostomi</taxon>
        <taxon>Actinopterygii</taxon>
        <taxon>Neopterygii</taxon>
        <taxon>Teleostei</taxon>
        <taxon>Neoteleostei</taxon>
        <taxon>Acanthomorphata</taxon>
        <taxon>Gobiaria</taxon>
        <taxon>Gobiiformes</taxon>
        <taxon>Gobioidei</taxon>
        <taxon>Gobiidae</taxon>
        <taxon>Oxudercinae</taxon>
        <taxon>Periophthalmus</taxon>
    </lineage>
</organism>
<feature type="chain" id="PRO_5017317751" description="Receptor ligand binding region domain-containing protein" evidence="1">
    <location>
        <begin position="27"/>
        <end position="198"/>
    </location>
</feature>
<dbReference type="Ensembl" id="ENSPMGT00000005940.1">
    <property type="protein sequence ID" value="ENSPMGP00000005598.1"/>
    <property type="gene ID" value="ENSPMGG00000004705.1"/>
</dbReference>
<dbReference type="AlphaFoldDB" id="A0A3B3ZLT3"/>
<proteinExistence type="predicted"/>
<keyword evidence="3" id="KW-1185">Reference proteome</keyword>
<dbReference type="STRING" id="409849.ENSPMGP00000005598"/>
<evidence type="ECO:0000313" key="2">
    <source>
        <dbReference type="Ensembl" id="ENSPMGP00000005598.1"/>
    </source>
</evidence>
<name>A0A3B3ZLT3_9GOBI</name>